<protein>
    <submittedName>
        <fullName evidence="5">Transcriptional regulator, AraC family</fullName>
    </submittedName>
</protein>
<evidence type="ECO:0000259" key="4">
    <source>
        <dbReference type="PROSITE" id="PS01124"/>
    </source>
</evidence>
<dbReference type="PROSITE" id="PS01124">
    <property type="entry name" value="HTH_ARAC_FAMILY_2"/>
    <property type="match status" value="1"/>
</dbReference>
<dbReference type="PANTHER" id="PTHR43280">
    <property type="entry name" value="ARAC-FAMILY TRANSCRIPTIONAL REGULATOR"/>
    <property type="match status" value="1"/>
</dbReference>
<proteinExistence type="predicted"/>
<feature type="domain" description="HTH araC/xylS-type" evidence="4">
    <location>
        <begin position="207"/>
        <end position="305"/>
    </location>
</feature>
<evidence type="ECO:0000256" key="2">
    <source>
        <dbReference type="ARBA" id="ARBA00023125"/>
    </source>
</evidence>
<name>A0A133PRI2_9FIRM</name>
<keyword evidence="2" id="KW-0238">DNA-binding</keyword>
<sequence length="310" mass="36767">MKNNNYLASWDFEVVDDNDDFIEYQGISHPKNKMKNYKLFPGLMLMYIDLREKYQVQASDSKGMKGYRISYSYEGNYFTYINDTKILITREIFIGKALPYARESYTTKDRVQAFNFIIFENQIDKDSFYGKILGEFLKKINSIKDMGFVYRNERLIQRANELIQVLKSEDIFGISIKALDLIYDITREKTSEIRKSYQKEEKSEEIILIEEFIKENLDKDITLDLLTKKFKISKSNLNKKFIRKFQYTPIKYLNNLRMMKAEEILMKTDKNITEISMELGLTSPSNFTRSFKKFTGLSPSEYRKKEALSE</sequence>
<dbReference type="GO" id="GO:0003700">
    <property type="term" value="F:DNA-binding transcription factor activity"/>
    <property type="evidence" value="ECO:0007669"/>
    <property type="project" value="InterPro"/>
</dbReference>
<dbReference type="PATRIC" id="fig|54005.3.peg.395"/>
<keyword evidence="1" id="KW-0805">Transcription regulation</keyword>
<dbReference type="Pfam" id="PF12833">
    <property type="entry name" value="HTH_18"/>
    <property type="match status" value="1"/>
</dbReference>
<evidence type="ECO:0000313" key="6">
    <source>
        <dbReference type="Proteomes" id="UP000070174"/>
    </source>
</evidence>
<dbReference type="InterPro" id="IPR009057">
    <property type="entry name" value="Homeodomain-like_sf"/>
</dbReference>
<reference evidence="5 6" key="1">
    <citation type="submission" date="2016-01" db="EMBL/GenBank/DDBJ databases">
        <authorList>
            <person name="Oliw E.H."/>
        </authorList>
    </citation>
    <scope>NUCLEOTIDE SEQUENCE [LARGE SCALE GENOMIC DNA]</scope>
    <source>
        <strain evidence="5 6">CMW7756A</strain>
    </source>
</reference>
<gene>
    <name evidence="5" type="ORF">HMPREF3229_00397</name>
</gene>
<dbReference type="InterPro" id="IPR018060">
    <property type="entry name" value="HTH_AraC"/>
</dbReference>
<dbReference type="RefSeq" id="WP_060799695.1">
    <property type="nucleotide sequence ID" value="NZ_KQ957090.1"/>
</dbReference>
<accession>A0A133PRI2</accession>
<evidence type="ECO:0000256" key="3">
    <source>
        <dbReference type="ARBA" id="ARBA00023163"/>
    </source>
</evidence>
<dbReference type="EMBL" id="LRQE01000012">
    <property type="protein sequence ID" value="KXA31413.1"/>
    <property type="molecule type" value="Genomic_DNA"/>
</dbReference>
<dbReference type="PROSITE" id="PS00041">
    <property type="entry name" value="HTH_ARAC_FAMILY_1"/>
    <property type="match status" value="1"/>
</dbReference>
<dbReference type="PANTHER" id="PTHR43280:SF28">
    <property type="entry name" value="HTH-TYPE TRANSCRIPTIONAL ACTIVATOR RHAS"/>
    <property type="match status" value="1"/>
</dbReference>
<dbReference type="Proteomes" id="UP000070174">
    <property type="component" value="Unassembled WGS sequence"/>
</dbReference>
<keyword evidence="3" id="KW-0804">Transcription</keyword>
<dbReference type="PRINTS" id="PR00032">
    <property type="entry name" value="HTHARAC"/>
</dbReference>
<dbReference type="InterPro" id="IPR018062">
    <property type="entry name" value="HTH_AraC-typ_CS"/>
</dbReference>
<dbReference type="SMART" id="SM00342">
    <property type="entry name" value="HTH_ARAC"/>
    <property type="match status" value="1"/>
</dbReference>
<dbReference type="GO" id="GO:0043565">
    <property type="term" value="F:sequence-specific DNA binding"/>
    <property type="evidence" value="ECO:0007669"/>
    <property type="project" value="InterPro"/>
</dbReference>
<dbReference type="InterPro" id="IPR020449">
    <property type="entry name" value="Tscrpt_reg_AraC-type_HTH"/>
</dbReference>
<dbReference type="Gene3D" id="1.10.10.60">
    <property type="entry name" value="Homeodomain-like"/>
    <property type="match status" value="2"/>
</dbReference>
<dbReference type="SUPFAM" id="SSF46689">
    <property type="entry name" value="Homeodomain-like"/>
    <property type="match status" value="1"/>
</dbReference>
<organism evidence="5">
    <name type="scientific">Peptoniphilus harei</name>
    <dbReference type="NCBI Taxonomy" id="54005"/>
    <lineage>
        <taxon>Bacteria</taxon>
        <taxon>Bacillati</taxon>
        <taxon>Bacillota</taxon>
        <taxon>Tissierellia</taxon>
        <taxon>Tissierellales</taxon>
        <taxon>Peptoniphilaceae</taxon>
        <taxon>Peptoniphilus</taxon>
    </lineage>
</organism>
<dbReference type="AlphaFoldDB" id="A0A133PRI2"/>
<evidence type="ECO:0000256" key="1">
    <source>
        <dbReference type="ARBA" id="ARBA00023015"/>
    </source>
</evidence>
<comment type="caution">
    <text evidence="5">The sequence shown here is derived from an EMBL/GenBank/DDBJ whole genome shotgun (WGS) entry which is preliminary data.</text>
</comment>
<evidence type="ECO:0000313" key="5">
    <source>
        <dbReference type="EMBL" id="KXA31413.1"/>
    </source>
</evidence>